<evidence type="ECO:0000259" key="10">
    <source>
        <dbReference type="PROSITE" id="PS50893"/>
    </source>
</evidence>
<evidence type="ECO:0000256" key="7">
    <source>
        <dbReference type="ARBA" id="ARBA00022967"/>
    </source>
</evidence>
<evidence type="ECO:0000313" key="15">
    <source>
        <dbReference type="Proteomes" id="UP000321917"/>
    </source>
</evidence>
<evidence type="ECO:0000313" key="14">
    <source>
        <dbReference type="Proteomes" id="UP000321525"/>
    </source>
</evidence>
<organism evidence="13 15">
    <name type="scientific">Colwellia hornerae</name>
    <dbReference type="NCBI Taxonomy" id="89402"/>
    <lineage>
        <taxon>Bacteria</taxon>
        <taxon>Pseudomonadati</taxon>
        <taxon>Pseudomonadota</taxon>
        <taxon>Gammaproteobacteria</taxon>
        <taxon>Alteromonadales</taxon>
        <taxon>Colwelliaceae</taxon>
        <taxon>Colwellia</taxon>
    </lineage>
</organism>
<keyword evidence="3 9" id="KW-0500">Molybdenum</keyword>
<dbReference type="SUPFAM" id="SSF52540">
    <property type="entry name" value="P-loop containing nucleoside triphosphate hydrolases"/>
    <property type="match status" value="1"/>
</dbReference>
<dbReference type="PROSITE" id="PS50893">
    <property type="entry name" value="ABC_TRANSPORTER_2"/>
    <property type="match status" value="1"/>
</dbReference>
<dbReference type="Gene3D" id="2.40.50.100">
    <property type="match status" value="1"/>
</dbReference>
<dbReference type="NCBIfam" id="TIGR02142">
    <property type="entry name" value="modC_ABC"/>
    <property type="match status" value="1"/>
</dbReference>
<keyword evidence="2" id="KW-1003">Cell membrane</keyword>
<dbReference type="InterPro" id="IPR004606">
    <property type="entry name" value="Mop_domain"/>
</dbReference>
<dbReference type="PANTHER" id="PTHR43514">
    <property type="entry name" value="ABC TRANSPORTER I FAMILY MEMBER 10"/>
    <property type="match status" value="1"/>
</dbReference>
<dbReference type="InterPro" id="IPR003593">
    <property type="entry name" value="AAA+_ATPase"/>
</dbReference>
<dbReference type="PANTHER" id="PTHR43514:SF4">
    <property type="entry name" value="ABC TRANSPORTER I FAMILY MEMBER 10"/>
    <property type="match status" value="1"/>
</dbReference>
<dbReference type="Gene3D" id="3.40.50.300">
    <property type="entry name" value="P-loop containing nucleotide triphosphate hydrolases"/>
    <property type="match status" value="1"/>
</dbReference>
<sequence length="360" mass="39912">MADLRIKINVDYDDFSLSIDQQISLTGITGIFGHSGSGKSTLLKVIAGLDKDAQGQLLINDTILFDSQAKTFLAPQQRNIGLVFQNSRLFPHLTVEENLRYGQKRKKNNVTNKPLDFSEIVALTQLESLLVKSVAQLSGGEQQRVALARALLAEPRLLLLDEPLSALDDQNKILMLTLLEKVQKQLNLPMLYVSHSLAEIQQLANSLLVLSSGKVSHYGDIHQVIHQLTTDNEILHQTSLSLTVKEHLPAYGLTSLVLAEQQILMALNDHLEIAKQARCIIAASDISVTLHEPRESSIVNHLQGIITGFNRCNAQILLTVNCSGQDFFVTITAWSANRLSLVLEQSIYIQFKANAVRILR</sequence>
<dbReference type="GO" id="GO:0140359">
    <property type="term" value="F:ABC-type transporter activity"/>
    <property type="evidence" value="ECO:0007669"/>
    <property type="project" value="InterPro"/>
</dbReference>
<dbReference type="PROSITE" id="PS51866">
    <property type="entry name" value="MOP"/>
    <property type="match status" value="1"/>
</dbReference>
<keyword evidence="8" id="KW-0472">Membrane</keyword>
<dbReference type="SMART" id="SM00382">
    <property type="entry name" value="AAA"/>
    <property type="match status" value="1"/>
</dbReference>
<evidence type="ECO:0000256" key="1">
    <source>
        <dbReference type="ARBA" id="ARBA00022448"/>
    </source>
</evidence>
<reference evidence="13 15" key="1">
    <citation type="submission" date="2019-07" db="EMBL/GenBank/DDBJ databases">
        <title>Genomes of sea-ice associated Colwellia species.</title>
        <authorList>
            <person name="Bowman J.P."/>
        </authorList>
    </citation>
    <scope>NUCLEOTIDE SEQUENCE [LARGE SCALE GENOMIC DNA]</scope>
    <source>
        <strain evidence="12 14">ACAM 607</strain>
        <strain evidence="13 15">IC036</strain>
    </source>
</reference>
<evidence type="ECO:0000256" key="2">
    <source>
        <dbReference type="ARBA" id="ARBA00022475"/>
    </source>
</evidence>
<accession>A0A5C6QUN1</accession>
<dbReference type="OrthoDB" id="9802264at2"/>
<comment type="caution">
    <text evidence="13">The sequence shown here is derived from an EMBL/GenBank/DDBJ whole genome shotgun (WGS) entry which is preliminary data.</text>
</comment>
<dbReference type="Proteomes" id="UP000321917">
    <property type="component" value="Unassembled WGS sequence"/>
</dbReference>
<dbReference type="Pfam" id="PF03459">
    <property type="entry name" value="TOBE"/>
    <property type="match status" value="1"/>
</dbReference>
<feature type="domain" description="ABC transporter" evidence="10">
    <location>
        <begin position="1"/>
        <end position="237"/>
    </location>
</feature>
<dbReference type="GO" id="GO:0015098">
    <property type="term" value="F:molybdate ion transmembrane transporter activity"/>
    <property type="evidence" value="ECO:0007669"/>
    <property type="project" value="InterPro"/>
</dbReference>
<dbReference type="GO" id="GO:0016020">
    <property type="term" value="C:membrane"/>
    <property type="evidence" value="ECO:0007669"/>
    <property type="project" value="InterPro"/>
</dbReference>
<evidence type="ECO:0000256" key="4">
    <source>
        <dbReference type="ARBA" id="ARBA00022519"/>
    </source>
</evidence>
<dbReference type="AlphaFoldDB" id="A0A5C6QUN1"/>
<dbReference type="InterPro" id="IPR008995">
    <property type="entry name" value="Mo/tungstate-bd_C_term_dom"/>
</dbReference>
<evidence type="ECO:0000313" key="13">
    <source>
        <dbReference type="EMBL" id="TWX72382.1"/>
    </source>
</evidence>
<evidence type="ECO:0000313" key="12">
    <source>
        <dbReference type="EMBL" id="TWX62286.1"/>
    </source>
</evidence>
<proteinExistence type="predicted"/>
<keyword evidence="14" id="KW-1185">Reference proteome</keyword>
<keyword evidence="6 13" id="KW-0067">ATP-binding</keyword>
<name>A0A5C6QUN1_9GAMM</name>
<evidence type="ECO:0000256" key="8">
    <source>
        <dbReference type="ARBA" id="ARBA00023136"/>
    </source>
</evidence>
<dbReference type="Pfam" id="PF00005">
    <property type="entry name" value="ABC_tran"/>
    <property type="match status" value="1"/>
</dbReference>
<keyword evidence="4" id="KW-0997">Cell inner membrane</keyword>
<keyword evidence="1" id="KW-0813">Transport</keyword>
<dbReference type="InterPro" id="IPR050334">
    <property type="entry name" value="Molybdenum_import_ModC"/>
</dbReference>
<gene>
    <name evidence="13" type="primary">modC</name>
    <name evidence="12" type="ORF">ESZ26_02550</name>
    <name evidence="13" type="ORF">ESZ27_00815</name>
</gene>
<dbReference type="SUPFAM" id="SSF50331">
    <property type="entry name" value="MOP-like"/>
    <property type="match status" value="1"/>
</dbReference>
<evidence type="ECO:0000256" key="3">
    <source>
        <dbReference type="ARBA" id="ARBA00022505"/>
    </source>
</evidence>
<dbReference type="InterPro" id="IPR017871">
    <property type="entry name" value="ABC_transporter-like_CS"/>
</dbReference>
<evidence type="ECO:0000259" key="11">
    <source>
        <dbReference type="PROSITE" id="PS51866"/>
    </source>
</evidence>
<dbReference type="InterPro" id="IPR003439">
    <property type="entry name" value="ABC_transporter-like_ATP-bd"/>
</dbReference>
<dbReference type="GO" id="GO:0016887">
    <property type="term" value="F:ATP hydrolysis activity"/>
    <property type="evidence" value="ECO:0007669"/>
    <property type="project" value="InterPro"/>
</dbReference>
<evidence type="ECO:0000256" key="6">
    <source>
        <dbReference type="ARBA" id="ARBA00022840"/>
    </source>
</evidence>
<dbReference type="RefSeq" id="WP_146797949.1">
    <property type="nucleotide sequence ID" value="NZ_VOLP01000004.1"/>
</dbReference>
<dbReference type="InterPro" id="IPR005116">
    <property type="entry name" value="Transp-assoc_OB_typ1"/>
</dbReference>
<evidence type="ECO:0000256" key="5">
    <source>
        <dbReference type="ARBA" id="ARBA00022741"/>
    </source>
</evidence>
<keyword evidence="7" id="KW-1278">Translocase</keyword>
<dbReference type="EMBL" id="VOLR01000003">
    <property type="protein sequence ID" value="TWX62286.1"/>
    <property type="molecule type" value="Genomic_DNA"/>
</dbReference>
<dbReference type="EMBL" id="VOLQ01000001">
    <property type="protein sequence ID" value="TWX72382.1"/>
    <property type="molecule type" value="Genomic_DNA"/>
</dbReference>
<dbReference type="PROSITE" id="PS00211">
    <property type="entry name" value="ABC_TRANSPORTER_1"/>
    <property type="match status" value="1"/>
</dbReference>
<dbReference type="InterPro" id="IPR011868">
    <property type="entry name" value="ModC_ABC_ATP-bd"/>
</dbReference>
<feature type="domain" description="Mop" evidence="11">
    <location>
        <begin position="295"/>
        <end position="360"/>
    </location>
</feature>
<keyword evidence="5" id="KW-0547">Nucleotide-binding</keyword>
<evidence type="ECO:0000256" key="9">
    <source>
        <dbReference type="PROSITE-ProRule" id="PRU01213"/>
    </source>
</evidence>
<dbReference type="GO" id="GO:0005524">
    <property type="term" value="F:ATP binding"/>
    <property type="evidence" value="ECO:0007669"/>
    <property type="project" value="UniProtKB-KW"/>
</dbReference>
<dbReference type="InterPro" id="IPR027417">
    <property type="entry name" value="P-loop_NTPase"/>
</dbReference>
<dbReference type="Proteomes" id="UP000321525">
    <property type="component" value="Unassembled WGS sequence"/>
</dbReference>
<protein>
    <submittedName>
        <fullName evidence="13">Molybdenum ABC transporter ATP-binding protein</fullName>
    </submittedName>
</protein>